<evidence type="ECO:0000313" key="10">
    <source>
        <dbReference type="Proteomes" id="UP000195221"/>
    </source>
</evidence>
<proteinExistence type="predicted"/>
<dbReference type="PANTHER" id="PTHR39560:SF1">
    <property type="entry name" value="PROTEIN ADENYLYLTRANSFERASE FIC-RELATED"/>
    <property type="match status" value="1"/>
</dbReference>
<comment type="caution">
    <text evidence="9">The sequence shown here is derived from an EMBL/GenBank/DDBJ whole genome shotgun (WGS) entry which is preliminary data.</text>
</comment>
<reference evidence="9 10" key="1">
    <citation type="submission" date="2017-03" db="EMBL/GenBank/DDBJ databases">
        <title>Genome analysis of strain PAMC 26577.</title>
        <authorList>
            <person name="Oh H.-M."/>
            <person name="Yang J.-A."/>
        </authorList>
    </citation>
    <scope>NUCLEOTIDE SEQUENCE [LARGE SCALE GENOMIC DNA]</scope>
    <source>
        <strain evidence="9 10">PAMC 26577</strain>
    </source>
</reference>
<evidence type="ECO:0000256" key="2">
    <source>
        <dbReference type="ARBA" id="ARBA00022695"/>
    </source>
</evidence>
<dbReference type="GO" id="GO:0005524">
    <property type="term" value="F:ATP binding"/>
    <property type="evidence" value="ECO:0007669"/>
    <property type="project" value="UniProtKB-KW"/>
</dbReference>
<name>A0A242MRC8_CABSO</name>
<dbReference type="AlphaFoldDB" id="A0A242MRC8"/>
<dbReference type="SUPFAM" id="SSF140931">
    <property type="entry name" value="Fic-like"/>
    <property type="match status" value="1"/>
</dbReference>
<dbReference type="GO" id="GO:0051302">
    <property type="term" value="P:regulation of cell division"/>
    <property type="evidence" value="ECO:0007669"/>
    <property type="project" value="TreeGrafter"/>
</dbReference>
<feature type="domain" description="Fido" evidence="8">
    <location>
        <begin position="51"/>
        <end position="186"/>
    </location>
</feature>
<dbReference type="Pfam" id="PF02661">
    <property type="entry name" value="Fic"/>
    <property type="match status" value="1"/>
</dbReference>
<dbReference type="RefSeq" id="WP_075358191.1">
    <property type="nucleotide sequence ID" value="NZ_MSRG01000024.1"/>
</dbReference>
<evidence type="ECO:0000256" key="5">
    <source>
        <dbReference type="ARBA" id="ARBA00034531"/>
    </source>
</evidence>
<dbReference type="InterPro" id="IPR003812">
    <property type="entry name" value="Fido"/>
</dbReference>
<keyword evidence="4" id="KW-0067">ATP-binding</keyword>
<evidence type="ECO:0000256" key="1">
    <source>
        <dbReference type="ARBA" id="ARBA00022679"/>
    </source>
</evidence>
<gene>
    <name evidence="9" type="ORF">PAMC26577_17500</name>
</gene>
<comment type="catalytic activity">
    <reaction evidence="6">
        <text>L-threonyl-[protein] + ATP = 3-O-(5'-adenylyl)-L-threonyl-[protein] + diphosphate</text>
        <dbReference type="Rhea" id="RHEA:54292"/>
        <dbReference type="Rhea" id="RHEA-COMP:11060"/>
        <dbReference type="Rhea" id="RHEA-COMP:13847"/>
        <dbReference type="ChEBI" id="CHEBI:30013"/>
        <dbReference type="ChEBI" id="CHEBI:30616"/>
        <dbReference type="ChEBI" id="CHEBI:33019"/>
        <dbReference type="ChEBI" id="CHEBI:138113"/>
        <dbReference type="EC" id="2.7.7.108"/>
    </reaction>
</comment>
<organism evidence="9 10">
    <name type="scientific">Caballeronia sordidicola</name>
    <name type="common">Burkholderia sordidicola</name>
    <dbReference type="NCBI Taxonomy" id="196367"/>
    <lineage>
        <taxon>Bacteria</taxon>
        <taxon>Pseudomonadati</taxon>
        <taxon>Pseudomonadota</taxon>
        <taxon>Betaproteobacteria</taxon>
        <taxon>Burkholderiales</taxon>
        <taxon>Burkholderiaceae</taxon>
        <taxon>Caballeronia</taxon>
    </lineage>
</organism>
<dbReference type="EMBL" id="NBTZ01000074">
    <property type="protein sequence ID" value="OTP73881.1"/>
    <property type="molecule type" value="Genomic_DNA"/>
</dbReference>
<protein>
    <recommendedName>
        <fullName evidence="5">protein adenylyltransferase</fullName>
        <ecNumber evidence="5">2.7.7.108</ecNumber>
    </recommendedName>
</protein>
<dbReference type="Gene3D" id="1.10.3290.10">
    <property type="entry name" value="Fido-like domain"/>
    <property type="match status" value="1"/>
</dbReference>
<evidence type="ECO:0000313" key="9">
    <source>
        <dbReference type="EMBL" id="OTP73881.1"/>
    </source>
</evidence>
<evidence type="ECO:0000256" key="7">
    <source>
        <dbReference type="ARBA" id="ARBA00048696"/>
    </source>
</evidence>
<dbReference type="EC" id="2.7.7.108" evidence="5"/>
<keyword evidence="3" id="KW-0547">Nucleotide-binding</keyword>
<evidence type="ECO:0000256" key="4">
    <source>
        <dbReference type="ARBA" id="ARBA00022840"/>
    </source>
</evidence>
<dbReference type="PANTHER" id="PTHR39560">
    <property type="entry name" value="PROTEIN ADENYLYLTRANSFERASE FIC-RELATED"/>
    <property type="match status" value="1"/>
</dbReference>
<evidence type="ECO:0000256" key="3">
    <source>
        <dbReference type="ARBA" id="ARBA00022741"/>
    </source>
</evidence>
<dbReference type="PROSITE" id="PS51459">
    <property type="entry name" value="FIDO"/>
    <property type="match status" value="1"/>
</dbReference>
<accession>A0A242MRC8</accession>
<keyword evidence="2" id="KW-0548">Nucleotidyltransferase</keyword>
<dbReference type="GO" id="GO:0070733">
    <property type="term" value="F:AMPylase activity"/>
    <property type="evidence" value="ECO:0007669"/>
    <property type="project" value="UniProtKB-EC"/>
</dbReference>
<dbReference type="InterPro" id="IPR036597">
    <property type="entry name" value="Fido-like_dom_sf"/>
</dbReference>
<evidence type="ECO:0000259" key="8">
    <source>
        <dbReference type="PROSITE" id="PS51459"/>
    </source>
</evidence>
<evidence type="ECO:0000256" key="6">
    <source>
        <dbReference type="ARBA" id="ARBA00047939"/>
    </source>
</evidence>
<dbReference type="Proteomes" id="UP000195221">
    <property type="component" value="Unassembled WGS sequence"/>
</dbReference>
<sequence length="242" mass="27382">MFDPFRDFDTAGYLRNFAGEKDLDIVKIAEHELFRANLPDAVSYLARRKAITYRDFLKVHEILFKGFYPWAGEDRMRTAPDRSITKGETVFASPADAVRSVTHGLRLGQDAATMRARPGEVMGLFAFGHPFLDGNGRTMLLVHAELCRRAGFSILWHNTRKADYLRALTQEIASPVEHPLDAYLLQFIGDAQEKESWVQSANVLQGLDGGREPDQIGGDFSDPVVIAQYRQFERQRGYELKG</sequence>
<comment type="catalytic activity">
    <reaction evidence="7">
        <text>L-tyrosyl-[protein] + ATP = O-(5'-adenylyl)-L-tyrosyl-[protein] + diphosphate</text>
        <dbReference type="Rhea" id="RHEA:54288"/>
        <dbReference type="Rhea" id="RHEA-COMP:10136"/>
        <dbReference type="Rhea" id="RHEA-COMP:13846"/>
        <dbReference type="ChEBI" id="CHEBI:30616"/>
        <dbReference type="ChEBI" id="CHEBI:33019"/>
        <dbReference type="ChEBI" id="CHEBI:46858"/>
        <dbReference type="ChEBI" id="CHEBI:83624"/>
        <dbReference type="EC" id="2.7.7.108"/>
    </reaction>
</comment>
<keyword evidence="1" id="KW-0808">Transferase</keyword>